<dbReference type="EMBL" id="JXST01000001">
    <property type="protein sequence ID" value="KIU18711.1"/>
    <property type="molecule type" value="Genomic_DNA"/>
</dbReference>
<keyword evidence="11" id="KW-1185">Reference proteome</keyword>
<feature type="transmembrane region" description="Helical" evidence="8">
    <location>
        <begin position="337"/>
        <end position="357"/>
    </location>
</feature>
<evidence type="ECO:0000256" key="5">
    <source>
        <dbReference type="ARBA" id="ARBA00022692"/>
    </source>
</evidence>
<feature type="transmembrane region" description="Helical" evidence="8">
    <location>
        <begin position="363"/>
        <end position="386"/>
    </location>
</feature>
<dbReference type="InterPro" id="IPR004638">
    <property type="entry name" value="EmrB-like"/>
</dbReference>
<feature type="transmembrane region" description="Helical" evidence="8">
    <location>
        <begin position="438"/>
        <end position="457"/>
    </location>
</feature>
<evidence type="ECO:0000313" key="11">
    <source>
        <dbReference type="Proteomes" id="UP000032221"/>
    </source>
</evidence>
<dbReference type="Gene3D" id="1.20.1250.20">
    <property type="entry name" value="MFS general substrate transporter like domains"/>
    <property type="match status" value="1"/>
</dbReference>
<evidence type="ECO:0000256" key="8">
    <source>
        <dbReference type="SAM" id="Phobius"/>
    </source>
</evidence>
<accession>A0A0D1LRJ3</accession>
<dbReference type="AlphaFoldDB" id="A0A0D1LRJ3"/>
<feature type="transmembrane region" description="Helical" evidence="8">
    <location>
        <begin position="234"/>
        <end position="251"/>
    </location>
</feature>
<evidence type="ECO:0000256" key="7">
    <source>
        <dbReference type="ARBA" id="ARBA00023136"/>
    </source>
</evidence>
<feature type="transmembrane region" description="Helical" evidence="8">
    <location>
        <begin position="50"/>
        <end position="70"/>
    </location>
</feature>
<feature type="transmembrane region" description="Helical" evidence="8">
    <location>
        <begin position="307"/>
        <end position="325"/>
    </location>
</feature>
<dbReference type="InterPro" id="IPR020846">
    <property type="entry name" value="MFS_dom"/>
</dbReference>
<dbReference type="GO" id="GO:0005886">
    <property type="term" value="C:plasma membrane"/>
    <property type="evidence" value="ECO:0007669"/>
    <property type="project" value="UniProtKB-SubCell"/>
</dbReference>
<dbReference type="STRING" id="280871.TL10_00125"/>
<dbReference type="SUPFAM" id="SSF103473">
    <property type="entry name" value="MFS general substrate transporter"/>
    <property type="match status" value="1"/>
</dbReference>
<comment type="subcellular location">
    <subcellularLocation>
        <location evidence="1">Cell membrane</location>
        <topology evidence="1">Multi-pass membrane protein</topology>
    </subcellularLocation>
</comment>
<reference evidence="10 11" key="1">
    <citation type="submission" date="2015-01" db="EMBL/GenBank/DDBJ databases">
        <title>Genome sequence of Mycobacterium llatzerense and Mycobacterium immunogenum recovered from brain abscess.</title>
        <authorList>
            <person name="Greninger A.L."/>
            <person name="Langelier C."/>
            <person name="Cunningham G."/>
            <person name="Chiu C.Y."/>
            <person name="Miller S."/>
        </authorList>
    </citation>
    <scope>NUCLEOTIDE SEQUENCE [LARGE SCALE GENOMIC DNA]</scope>
    <source>
        <strain evidence="10 11">CLUC14</strain>
    </source>
</reference>
<dbReference type="Pfam" id="PF07690">
    <property type="entry name" value="MFS_1"/>
    <property type="match status" value="1"/>
</dbReference>
<name>A0A0D1LRJ3_9MYCO</name>
<feature type="transmembrane region" description="Helical" evidence="8">
    <location>
        <begin position="82"/>
        <end position="101"/>
    </location>
</feature>
<dbReference type="PATRIC" id="fig|280871.6.peg.25"/>
<evidence type="ECO:0000313" key="10">
    <source>
        <dbReference type="EMBL" id="KIU18711.1"/>
    </source>
</evidence>
<keyword evidence="5 8" id="KW-0812">Transmembrane</keyword>
<keyword evidence="4" id="KW-1003">Cell membrane</keyword>
<dbReference type="PRINTS" id="PR01036">
    <property type="entry name" value="TCRTETB"/>
</dbReference>
<comment type="caution">
    <text evidence="10">The sequence shown here is derived from an EMBL/GenBank/DDBJ whole genome shotgun (WGS) entry which is preliminary data.</text>
</comment>
<evidence type="ECO:0000256" key="3">
    <source>
        <dbReference type="ARBA" id="ARBA00022448"/>
    </source>
</evidence>
<dbReference type="PROSITE" id="PS50850">
    <property type="entry name" value="MFS"/>
    <property type="match status" value="1"/>
</dbReference>
<dbReference type="Proteomes" id="UP000032221">
    <property type="component" value="Unassembled WGS sequence"/>
</dbReference>
<keyword evidence="7 8" id="KW-0472">Membrane</keyword>
<sequence>MNTTIDALDGRRKTIILISCCLSLLIVSMDSTIVNVAIPSIRADLGASATQMQWVVDVYTLVLASLLMLSGATGDRFGRRRVFQIGLTVFAFGSLLCSLAPTADALIGARLVQGIGGSMLNPVALSIISQVFTGKVERARALGFWGAVVGISMALGPTVGGLLIHAIGWRSVFWINLPICLAAIVLTAVFVPESKSGTMRDVDPVGQGLAVLFLFGLVFTLIEGPGMGWTQPRTLIIAALAAVALIAFLRYERRRHDPFIDLRFFRSIPFAGATVTAVLALTAWGAFLFMMSFYLQNERHYSAMHTGIIYLPIAIGALVFSPLSGRIVGRYGARPSLMAAGVLMASAALMLTTLTATTPMWRVVVIFAVYGIGFAMMNAPVTNAAVSGMPVDRAGAAAAVTSTSRQVGVSIGVALCGSIAGSALAGSGVDFATQARPLWWMCVGVGVAVTVLGFISTSPRALRSAERLAPLIEGSREPEPAGVH</sequence>
<organism evidence="10 11">
    <name type="scientific">Mycolicibacterium llatzerense</name>
    <dbReference type="NCBI Taxonomy" id="280871"/>
    <lineage>
        <taxon>Bacteria</taxon>
        <taxon>Bacillati</taxon>
        <taxon>Actinomycetota</taxon>
        <taxon>Actinomycetes</taxon>
        <taxon>Mycobacteriales</taxon>
        <taxon>Mycobacteriaceae</taxon>
        <taxon>Mycolicibacterium</taxon>
    </lineage>
</organism>
<dbReference type="InterPro" id="IPR011701">
    <property type="entry name" value="MFS"/>
</dbReference>
<dbReference type="RefSeq" id="WP_043983902.1">
    <property type="nucleotide sequence ID" value="NZ_BAAARC010000011.1"/>
</dbReference>
<feature type="transmembrane region" description="Helical" evidence="8">
    <location>
        <begin position="272"/>
        <end position="295"/>
    </location>
</feature>
<feature type="transmembrane region" description="Helical" evidence="8">
    <location>
        <begin position="173"/>
        <end position="192"/>
    </location>
</feature>
<protein>
    <submittedName>
        <fullName evidence="10">Major facilitator transporter</fullName>
    </submittedName>
</protein>
<evidence type="ECO:0000256" key="4">
    <source>
        <dbReference type="ARBA" id="ARBA00022475"/>
    </source>
</evidence>
<evidence type="ECO:0000256" key="2">
    <source>
        <dbReference type="ARBA" id="ARBA00008537"/>
    </source>
</evidence>
<feature type="transmembrane region" description="Helical" evidence="8">
    <location>
        <begin position="107"/>
        <end position="132"/>
    </location>
</feature>
<evidence type="ECO:0000256" key="6">
    <source>
        <dbReference type="ARBA" id="ARBA00022989"/>
    </source>
</evidence>
<evidence type="ECO:0000256" key="1">
    <source>
        <dbReference type="ARBA" id="ARBA00004651"/>
    </source>
</evidence>
<dbReference type="Gene3D" id="1.20.1720.10">
    <property type="entry name" value="Multidrug resistance protein D"/>
    <property type="match status" value="1"/>
</dbReference>
<dbReference type="OrthoDB" id="9781469at2"/>
<dbReference type="CDD" id="cd17321">
    <property type="entry name" value="MFS_MMR_MDR_like"/>
    <property type="match status" value="1"/>
</dbReference>
<comment type="similarity">
    <text evidence="2">Belongs to the major facilitator superfamily. EmrB family.</text>
</comment>
<dbReference type="GO" id="GO:0022857">
    <property type="term" value="F:transmembrane transporter activity"/>
    <property type="evidence" value="ECO:0007669"/>
    <property type="project" value="InterPro"/>
</dbReference>
<feature type="transmembrane region" description="Helical" evidence="8">
    <location>
        <begin position="204"/>
        <end position="222"/>
    </location>
</feature>
<gene>
    <name evidence="10" type="ORF">TL10_00125</name>
</gene>
<feature type="transmembrane region" description="Helical" evidence="8">
    <location>
        <begin position="15"/>
        <end position="38"/>
    </location>
</feature>
<dbReference type="PANTHER" id="PTHR42718">
    <property type="entry name" value="MAJOR FACILITATOR SUPERFAMILY MULTIDRUG TRANSPORTER MFSC"/>
    <property type="match status" value="1"/>
</dbReference>
<keyword evidence="3" id="KW-0813">Transport</keyword>
<keyword evidence="6 8" id="KW-1133">Transmembrane helix</keyword>
<dbReference type="InterPro" id="IPR036259">
    <property type="entry name" value="MFS_trans_sf"/>
</dbReference>
<feature type="transmembrane region" description="Helical" evidence="8">
    <location>
        <begin position="144"/>
        <end position="167"/>
    </location>
</feature>
<dbReference type="NCBIfam" id="TIGR00711">
    <property type="entry name" value="efflux_EmrB"/>
    <property type="match status" value="1"/>
</dbReference>
<evidence type="ECO:0000259" key="9">
    <source>
        <dbReference type="PROSITE" id="PS50850"/>
    </source>
</evidence>
<feature type="domain" description="Major facilitator superfamily (MFS) profile" evidence="9">
    <location>
        <begin position="16"/>
        <end position="461"/>
    </location>
</feature>
<proteinExistence type="inferred from homology"/>
<feature type="transmembrane region" description="Helical" evidence="8">
    <location>
        <begin position="407"/>
        <end position="426"/>
    </location>
</feature>
<dbReference type="PANTHER" id="PTHR42718:SF9">
    <property type="entry name" value="MAJOR FACILITATOR SUPERFAMILY MULTIDRUG TRANSPORTER MFSC"/>
    <property type="match status" value="1"/>
</dbReference>